<comment type="caution">
    <text evidence="8">The sequence shown here is derived from an EMBL/GenBank/DDBJ whole genome shotgun (WGS) entry which is preliminary data.</text>
</comment>
<proteinExistence type="predicted"/>
<evidence type="ECO:0000256" key="3">
    <source>
        <dbReference type="ARBA" id="ARBA00022741"/>
    </source>
</evidence>
<feature type="non-terminal residue" evidence="8">
    <location>
        <position position="1"/>
    </location>
</feature>
<dbReference type="Gene3D" id="1.10.510.10">
    <property type="entry name" value="Transferase(Phosphotransferase) domain 1"/>
    <property type="match status" value="1"/>
</dbReference>
<evidence type="ECO:0000256" key="1">
    <source>
        <dbReference type="ARBA" id="ARBA00022527"/>
    </source>
</evidence>
<evidence type="ECO:0000313" key="8">
    <source>
        <dbReference type="EMBL" id="KAK5972469.1"/>
    </source>
</evidence>
<evidence type="ECO:0000256" key="6">
    <source>
        <dbReference type="ARBA" id="ARBA00047899"/>
    </source>
</evidence>
<dbReference type="Proteomes" id="UP001331761">
    <property type="component" value="Unassembled WGS sequence"/>
</dbReference>
<organism evidence="8 9">
    <name type="scientific">Trichostrongylus colubriformis</name>
    <name type="common">Black scour worm</name>
    <dbReference type="NCBI Taxonomy" id="6319"/>
    <lineage>
        <taxon>Eukaryota</taxon>
        <taxon>Metazoa</taxon>
        <taxon>Ecdysozoa</taxon>
        <taxon>Nematoda</taxon>
        <taxon>Chromadorea</taxon>
        <taxon>Rhabditida</taxon>
        <taxon>Rhabditina</taxon>
        <taxon>Rhabditomorpha</taxon>
        <taxon>Strongyloidea</taxon>
        <taxon>Trichostrongylidae</taxon>
        <taxon>Trichostrongylus</taxon>
    </lineage>
</organism>
<accession>A0AAN8J0N5</accession>
<gene>
    <name evidence="8" type="ORF">GCK32_021434</name>
</gene>
<dbReference type="InterPro" id="IPR011009">
    <property type="entry name" value="Kinase-like_dom_sf"/>
</dbReference>
<dbReference type="EMBL" id="WIXE01016624">
    <property type="protein sequence ID" value="KAK5972469.1"/>
    <property type="molecule type" value="Genomic_DNA"/>
</dbReference>
<evidence type="ECO:0000313" key="9">
    <source>
        <dbReference type="Proteomes" id="UP001331761"/>
    </source>
</evidence>
<dbReference type="AlphaFoldDB" id="A0AAN8J0N5"/>
<evidence type="ECO:0000256" key="5">
    <source>
        <dbReference type="ARBA" id="ARBA00022840"/>
    </source>
</evidence>
<dbReference type="GO" id="GO:0004674">
    <property type="term" value="F:protein serine/threonine kinase activity"/>
    <property type="evidence" value="ECO:0007669"/>
    <property type="project" value="UniProtKB-KW"/>
</dbReference>
<sequence>VSYTFPSYVSSGARDLINKLLQRRPHERLSLDKVMDHEWIKLHLQKKQELMAASKGSRRVVGDK</sequence>
<protein>
    <recommendedName>
        <fullName evidence="10">Aurora kinase</fullName>
    </recommendedName>
</protein>
<dbReference type="PANTHER" id="PTHR24350">
    <property type="entry name" value="SERINE/THREONINE-PROTEIN KINASE IAL-RELATED"/>
    <property type="match status" value="1"/>
</dbReference>
<dbReference type="InterPro" id="IPR030616">
    <property type="entry name" value="Aur-like"/>
</dbReference>
<evidence type="ECO:0000256" key="2">
    <source>
        <dbReference type="ARBA" id="ARBA00022679"/>
    </source>
</evidence>
<dbReference type="SUPFAM" id="SSF56112">
    <property type="entry name" value="Protein kinase-like (PK-like)"/>
    <property type="match status" value="1"/>
</dbReference>
<evidence type="ECO:0000256" key="4">
    <source>
        <dbReference type="ARBA" id="ARBA00022777"/>
    </source>
</evidence>
<keyword evidence="5" id="KW-0067">ATP-binding</keyword>
<keyword evidence="1" id="KW-0723">Serine/threonine-protein kinase</keyword>
<dbReference type="GO" id="GO:0005524">
    <property type="term" value="F:ATP binding"/>
    <property type="evidence" value="ECO:0007669"/>
    <property type="project" value="UniProtKB-KW"/>
</dbReference>
<keyword evidence="3" id="KW-0547">Nucleotide-binding</keyword>
<keyword evidence="4" id="KW-0418">Kinase</keyword>
<keyword evidence="9" id="KW-1185">Reference proteome</keyword>
<name>A0AAN8J0N5_TRICO</name>
<evidence type="ECO:0008006" key="10">
    <source>
        <dbReference type="Google" id="ProtNLM"/>
    </source>
</evidence>
<comment type="catalytic activity">
    <reaction evidence="6">
        <text>L-threonyl-[protein] + ATP = O-phospho-L-threonyl-[protein] + ADP + H(+)</text>
        <dbReference type="Rhea" id="RHEA:46608"/>
        <dbReference type="Rhea" id="RHEA-COMP:11060"/>
        <dbReference type="Rhea" id="RHEA-COMP:11605"/>
        <dbReference type="ChEBI" id="CHEBI:15378"/>
        <dbReference type="ChEBI" id="CHEBI:30013"/>
        <dbReference type="ChEBI" id="CHEBI:30616"/>
        <dbReference type="ChEBI" id="CHEBI:61977"/>
        <dbReference type="ChEBI" id="CHEBI:456216"/>
        <dbReference type="EC" id="2.7.11.1"/>
    </reaction>
</comment>
<comment type="catalytic activity">
    <reaction evidence="7">
        <text>L-seryl-[protein] + ATP = O-phospho-L-seryl-[protein] + ADP + H(+)</text>
        <dbReference type="Rhea" id="RHEA:17989"/>
        <dbReference type="Rhea" id="RHEA-COMP:9863"/>
        <dbReference type="Rhea" id="RHEA-COMP:11604"/>
        <dbReference type="ChEBI" id="CHEBI:15378"/>
        <dbReference type="ChEBI" id="CHEBI:29999"/>
        <dbReference type="ChEBI" id="CHEBI:30616"/>
        <dbReference type="ChEBI" id="CHEBI:83421"/>
        <dbReference type="ChEBI" id="CHEBI:456216"/>
        <dbReference type="EC" id="2.7.11.1"/>
    </reaction>
</comment>
<evidence type="ECO:0000256" key="7">
    <source>
        <dbReference type="ARBA" id="ARBA00048679"/>
    </source>
</evidence>
<reference evidence="8 9" key="1">
    <citation type="submission" date="2019-10" db="EMBL/GenBank/DDBJ databases">
        <title>Assembly and Annotation for the nematode Trichostrongylus colubriformis.</title>
        <authorList>
            <person name="Martin J."/>
        </authorList>
    </citation>
    <scope>NUCLEOTIDE SEQUENCE [LARGE SCALE GENOMIC DNA]</scope>
    <source>
        <strain evidence="8">G859</strain>
        <tissue evidence="8">Whole worm</tissue>
    </source>
</reference>
<keyword evidence="2" id="KW-0808">Transferase</keyword>